<feature type="chain" id="PRO_5042888179" evidence="1">
    <location>
        <begin position="27"/>
        <end position="521"/>
    </location>
</feature>
<keyword evidence="3" id="KW-1185">Reference proteome</keyword>
<sequence>MKLRYIVLGVVFSIVLSISAITETVAQEPAIELPVELVGFPVVILAVRLSNFAKKLAYSLNPRTYVSRTRRAIESDDMIDIVEAEKRLISELGEKVCIYTKVCLYHAVKASQTQVKDNVSVDWNDILSIEITNSPLSLSAMCGWKLCVNLLIIAVIIRSGHLISAGPGSQADNAQWITQQVRVQRQQLSNKPLTEFQLHPEKFSQYTGNIKPSMQAYRNTDSISKQHLAHRPYPSNTYGFYKPPTPAFIRPTPALPPGYQNYQQGFTDALSSIAENDRLQCVPRLLCELVSSPSSNQSKQTMLPFNLDLSSLLGVLPFLIRTRTSPLVEFGKAALLGYTSKGNIDTCLESYPSCPKDPDQLVEYLNNYNGGFFRFFNGLPQTQMQSPYGRPPYQFNYNRELTNANRRIQNKPVQYVDNIFYNKIKFPSYLPELENDDYNQEQIFYVPNNFGHYPYNFEELPYRQSKGIAFPNNENKYDYNRNQYKPITMVFPDRTGTGELKLDEEDFYSTTNSYVNFNSLN</sequence>
<protein>
    <submittedName>
        <fullName evidence="2">Uncharacterized protein</fullName>
    </submittedName>
</protein>
<name>A0AAN7SB59_9COLE</name>
<accession>A0AAN7SB59</accession>
<keyword evidence="1" id="KW-0732">Signal</keyword>
<proteinExistence type="predicted"/>
<dbReference type="Proteomes" id="UP001353858">
    <property type="component" value="Unassembled WGS sequence"/>
</dbReference>
<dbReference type="EMBL" id="JARPUR010000008">
    <property type="protein sequence ID" value="KAK4871997.1"/>
    <property type="molecule type" value="Genomic_DNA"/>
</dbReference>
<evidence type="ECO:0000313" key="2">
    <source>
        <dbReference type="EMBL" id="KAK4871997.1"/>
    </source>
</evidence>
<comment type="caution">
    <text evidence="2">The sequence shown here is derived from an EMBL/GenBank/DDBJ whole genome shotgun (WGS) entry which is preliminary data.</text>
</comment>
<evidence type="ECO:0000256" key="1">
    <source>
        <dbReference type="SAM" id="SignalP"/>
    </source>
</evidence>
<reference evidence="3" key="1">
    <citation type="submission" date="2023-01" db="EMBL/GenBank/DDBJ databases">
        <title>Key to firefly adult light organ development and bioluminescence: homeobox transcription factors regulate luciferase expression and transportation to peroxisome.</title>
        <authorList>
            <person name="Fu X."/>
        </authorList>
    </citation>
    <scope>NUCLEOTIDE SEQUENCE [LARGE SCALE GENOMIC DNA]</scope>
</reference>
<feature type="signal peptide" evidence="1">
    <location>
        <begin position="1"/>
        <end position="26"/>
    </location>
</feature>
<organism evidence="2 3">
    <name type="scientific">Aquatica leii</name>
    <dbReference type="NCBI Taxonomy" id="1421715"/>
    <lineage>
        <taxon>Eukaryota</taxon>
        <taxon>Metazoa</taxon>
        <taxon>Ecdysozoa</taxon>
        <taxon>Arthropoda</taxon>
        <taxon>Hexapoda</taxon>
        <taxon>Insecta</taxon>
        <taxon>Pterygota</taxon>
        <taxon>Neoptera</taxon>
        <taxon>Endopterygota</taxon>
        <taxon>Coleoptera</taxon>
        <taxon>Polyphaga</taxon>
        <taxon>Elateriformia</taxon>
        <taxon>Elateroidea</taxon>
        <taxon>Lampyridae</taxon>
        <taxon>Luciolinae</taxon>
        <taxon>Aquatica</taxon>
    </lineage>
</organism>
<gene>
    <name evidence="2" type="ORF">RN001_016121</name>
</gene>
<dbReference type="AlphaFoldDB" id="A0AAN7SB59"/>
<evidence type="ECO:0000313" key="3">
    <source>
        <dbReference type="Proteomes" id="UP001353858"/>
    </source>
</evidence>